<keyword evidence="6" id="KW-0699">rRNA-binding</keyword>
<dbReference type="InterPro" id="IPR014717">
    <property type="entry name" value="Transl_elong_EF1B/ribsomal_bS6"/>
</dbReference>
<proteinExistence type="inferred from homology"/>
<dbReference type="GO" id="GO:0005840">
    <property type="term" value="C:ribosome"/>
    <property type="evidence" value="ECO:0007669"/>
    <property type="project" value="UniProtKB-KW"/>
</dbReference>
<dbReference type="InterPro" id="IPR020814">
    <property type="entry name" value="Ribosomal_S6_plastid/chlpt"/>
</dbReference>
<feature type="compositionally biased region" description="Basic and acidic residues" evidence="7">
    <location>
        <begin position="97"/>
        <end position="107"/>
    </location>
</feature>
<evidence type="ECO:0000256" key="3">
    <source>
        <dbReference type="ARBA" id="ARBA00023274"/>
    </source>
</evidence>
<evidence type="ECO:0000256" key="4">
    <source>
        <dbReference type="ARBA" id="ARBA00035104"/>
    </source>
</evidence>
<dbReference type="PANTHER" id="PTHR21011">
    <property type="entry name" value="MITOCHONDRIAL 28S RIBOSOMAL PROTEIN S6"/>
    <property type="match status" value="1"/>
</dbReference>
<dbReference type="Gene3D" id="3.30.70.60">
    <property type="match status" value="1"/>
</dbReference>
<evidence type="ECO:0000313" key="8">
    <source>
        <dbReference type="EMBL" id="CAH2030955.1"/>
    </source>
</evidence>
<comment type="function">
    <text evidence="4 6">Binds together with bS18 to 16S ribosomal RNA.</text>
</comment>
<protein>
    <recommendedName>
        <fullName evidence="5 6">Small ribosomal subunit protein bS6</fullName>
    </recommendedName>
</protein>
<evidence type="ECO:0000256" key="5">
    <source>
        <dbReference type="ARBA" id="ARBA00035294"/>
    </source>
</evidence>
<evidence type="ECO:0000313" key="9">
    <source>
        <dbReference type="Proteomes" id="UP001295463"/>
    </source>
</evidence>
<feature type="compositionally biased region" description="Low complexity" evidence="7">
    <location>
        <begin position="108"/>
        <end position="125"/>
    </location>
</feature>
<feature type="region of interest" description="Disordered" evidence="7">
    <location>
        <begin position="97"/>
        <end position="125"/>
    </location>
</feature>
<dbReference type="HAMAP" id="MF_00360">
    <property type="entry name" value="Ribosomal_bS6"/>
    <property type="match status" value="1"/>
</dbReference>
<dbReference type="Proteomes" id="UP001295463">
    <property type="component" value="Chromosome"/>
</dbReference>
<dbReference type="Pfam" id="PF01250">
    <property type="entry name" value="Ribosomal_S6"/>
    <property type="match status" value="1"/>
</dbReference>
<evidence type="ECO:0000256" key="6">
    <source>
        <dbReference type="HAMAP-Rule" id="MF_00360"/>
    </source>
</evidence>
<dbReference type="PANTHER" id="PTHR21011:SF1">
    <property type="entry name" value="SMALL RIBOSOMAL SUBUNIT PROTEIN BS6M"/>
    <property type="match status" value="1"/>
</dbReference>
<dbReference type="RefSeq" id="WP_305731822.1">
    <property type="nucleotide sequence ID" value="NZ_OW150024.1"/>
</dbReference>
<evidence type="ECO:0000256" key="7">
    <source>
        <dbReference type="SAM" id="MobiDB-lite"/>
    </source>
</evidence>
<keyword evidence="9" id="KW-1185">Reference proteome</keyword>
<keyword evidence="3 6" id="KW-0687">Ribonucleoprotein</keyword>
<comment type="similarity">
    <text evidence="1 6">Belongs to the bacterial ribosomal protein bS6 family.</text>
</comment>
<reference evidence="8 9" key="1">
    <citation type="submission" date="2022-03" db="EMBL/GenBank/DDBJ databases">
        <authorList>
            <person name="Koch H."/>
        </authorList>
    </citation>
    <scope>NUCLEOTIDE SEQUENCE [LARGE SCALE GENOMIC DNA]</scope>
    <source>
        <strain evidence="8 9">G1</strain>
    </source>
</reference>
<evidence type="ECO:0000256" key="2">
    <source>
        <dbReference type="ARBA" id="ARBA00022980"/>
    </source>
</evidence>
<keyword evidence="2 6" id="KW-0689">Ribosomal protein</keyword>
<organism evidence="8 9">
    <name type="scientific">Trichlorobacter ammonificans</name>
    <dbReference type="NCBI Taxonomy" id="2916410"/>
    <lineage>
        <taxon>Bacteria</taxon>
        <taxon>Pseudomonadati</taxon>
        <taxon>Thermodesulfobacteriota</taxon>
        <taxon>Desulfuromonadia</taxon>
        <taxon>Geobacterales</taxon>
        <taxon>Geobacteraceae</taxon>
        <taxon>Trichlorobacter</taxon>
    </lineage>
</organism>
<dbReference type="InterPro" id="IPR035980">
    <property type="entry name" value="Ribosomal_bS6_sf"/>
</dbReference>
<gene>
    <name evidence="6 8" type="primary">rpsF</name>
    <name evidence="8" type="ORF">GEAMG1_1141</name>
</gene>
<dbReference type="NCBIfam" id="TIGR00166">
    <property type="entry name" value="S6"/>
    <property type="match status" value="1"/>
</dbReference>
<dbReference type="CDD" id="cd00473">
    <property type="entry name" value="bS6"/>
    <property type="match status" value="1"/>
</dbReference>
<sequence length="125" mass="14240">MRKYETIFILQPDLADDDIKTITGKAQDVIAAYNGALHRLDDWGARKLAYPIRKFPRGRYFYLRFDGGAELVAELERRLRLDEKVLRYLSVNITNEPEKKVAERKPAADVSEAPEVSEAAETAAE</sequence>
<accession>A0ABM9D6X3</accession>
<keyword evidence="6" id="KW-0694">RNA-binding</keyword>
<dbReference type="InterPro" id="IPR000529">
    <property type="entry name" value="Ribosomal_bS6"/>
</dbReference>
<evidence type="ECO:0000256" key="1">
    <source>
        <dbReference type="ARBA" id="ARBA00009512"/>
    </source>
</evidence>
<dbReference type="SUPFAM" id="SSF54995">
    <property type="entry name" value="Ribosomal protein S6"/>
    <property type="match status" value="1"/>
</dbReference>
<name>A0ABM9D6X3_9BACT</name>
<dbReference type="EMBL" id="OW150024">
    <property type="protein sequence ID" value="CAH2030955.1"/>
    <property type="molecule type" value="Genomic_DNA"/>
</dbReference>